<dbReference type="AlphaFoldDB" id="F7YTK7"/>
<keyword evidence="9" id="KW-1185">Reference proteome</keyword>
<dbReference type="InterPro" id="IPR010156">
    <property type="entry name" value="CRISPR-assoc_prot_Cas6"/>
</dbReference>
<dbReference type="Gene3D" id="3.30.70.1890">
    <property type="match status" value="1"/>
</dbReference>
<dbReference type="GO" id="GO:0051607">
    <property type="term" value="P:defense response to virus"/>
    <property type="evidence" value="ECO:0007669"/>
    <property type="project" value="UniProtKB-KW"/>
</dbReference>
<dbReference type="HOGENOM" id="CLU_089858_2_0_0"/>
<dbReference type="InterPro" id="IPR045747">
    <property type="entry name" value="CRISPR-assoc_prot_Cas6_N_sf"/>
</dbReference>
<protein>
    <recommendedName>
        <fullName evidence="4">CRISPR-associated endoribonuclease</fullName>
    </recommendedName>
</protein>
<evidence type="ECO:0000313" key="8">
    <source>
        <dbReference type="EMBL" id="AEH51229.1"/>
    </source>
</evidence>
<comment type="similarity">
    <text evidence="1 4">Belongs to the CRISPR-associated protein Cas6/Cse3/CasE family.</text>
</comment>
<evidence type="ECO:0000256" key="5">
    <source>
        <dbReference type="PIRSR" id="PIRSR005054-1"/>
    </source>
</evidence>
<dbReference type="EMBL" id="CP002351">
    <property type="protein sequence ID" value="AEH51229.1"/>
    <property type="molecule type" value="Genomic_DNA"/>
</dbReference>
<reference evidence="8 9" key="1">
    <citation type="submission" date="2010-11" db="EMBL/GenBank/DDBJ databases">
        <title>The complete genome of Thermotoga thermarum DSM 5069.</title>
        <authorList>
            <consortium name="US DOE Joint Genome Institute (JGI-PGF)"/>
            <person name="Lucas S."/>
            <person name="Copeland A."/>
            <person name="Lapidus A."/>
            <person name="Bruce D."/>
            <person name="Goodwin L."/>
            <person name="Pitluck S."/>
            <person name="Kyrpides N."/>
            <person name="Mavromatis K."/>
            <person name="Ivanova N."/>
            <person name="Zeytun A."/>
            <person name="Brettin T."/>
            <person name="Detter J.C."/>
            <person name="Tapia R."/>
            <person name="Han C."/>
            <person name="Land M."/>
            <person name="Hauser L."/>
            <person name="Markowitz V."/>
            <person name="Cheng J.-F."/>
            <person name="Hugenholtz P."/>
            <person name="Woyke T."/>
            <person name="Wu D."/>
            <person name="Spring S."/>
            <person name="Schroeder M."/>
            <person name="Brambilla E."/>
            <person name="Klenk H.-P."/>
            <person name="Eisen J.A."/>
        </authorList>
    </citation>
    <scope>NUCLEOTIDE SEQUENCE [LARGE SCALE GENOMIC DNA]</scope>
    <source>
        <strain evidence="8 9">DSM 5069</strain>
    </source>
</reference>
<proteinExistence type="inferred from homology"/>
<evidence type="ECO:0000259" key="7">
    <source>
        <dbReference type="Pfam" id="PF01881"/>
    </source>
</evidence>
<dbReference type="Proteomes" id="UP000006804">
    <property type="component" value="Chromosome"/>
</dbReference>
<dbReference type="CDD" id="cd21140">
    <property type="entry name" value="Cas6_I-like"/>
    <property type="match status" value="1"/>
</dbReference>
<evidence type="ECO:0000256" key="3">
    <source>
        <dbReference type="ARBA" id="ARBA00023118"/>
    </source>
</evidence>
<comment type="function">
    <text evidence="4">CRISPR (clustered regularly interspaced short palindromic repeat), is an adaptive immune system that provides protection against mobile genetic elements (viruses, transposable elements and conjugative plasmids). CRISPR clusters contain sequences complementary to antecedent mobile elements and target invading nucleic acids. CRISPR clusters are transcribed and processed into CRISPR RNA (crRNA).</text>
</comment>
<evidence type="ECO:0000256" key="6">
    <source>
        <dbReference type="PIRSR" id="PIRSR005054-50"/>
    </source>
</evidence>
<feature type="domain" description="CRISPR associated protein Cas6 C-terminal" evidence="7">
    <location>
        <begin position="124"/>
        <end position="245"/>
    </location>
</feature>
<feature type="active site" description="Proton acceptor" evidence="6">
    <location>
        <position position="28"/>
    </location>
</feature>
<dbReference type="OrthoDB" id="9797488at2"/>
<dbReference type="STRING" id="688269.Theth_1156"/>
<dbReference type="NCBIfam" id="TIGR01877">
    <property type="entry name" value="cas_cas6"/>
    <property type="match status" value="1"/>
</dbReference>
<feature type="active site" description="Proton donor" evidence="6">
    <location>
        <position position="41"/>
    </location>
</feature>
<organism evidence="8 9">
    <name type="scientific">Pseudothermotoga thermarum DSM 5069</name>
    <dbReference type="NCBI Taxonomy" id="688269"/>
    <lineage>
        <taxon>Bacteria</taxon>
        <taxon>Thermotogati</taxon>
        <taxon>Thermotogota</taxon>
        <taxon>Thermotogae</taxon>
        <taxon>Thermotogales</taxon>
        <taxon>Thermotogaceae</taxon>
        <taxon>Pseudothermotoga</taxon>
    </lineage>
</organism>
<evidence type="ECO:0000313" key="9">
    <source>
        <dbReference type="Proteomes" id="UP000006804"/>
    </source>
</evidence>
<dbReference type="Pfam" id="PF01881">
    <property type="entry name" value="Cas_Cas6_C"/>
    <property type="match status" value="1"/>
</dbReference>
<dbReference type="eggNOG" id="COG1583">
    <property type="taxonomic scope" value="Bacteria"/>
</dbReference>
<dbReference type="KEGG" id="tta:Theth_1156"/>
<evidence type="ECO:0000256" key="4">
    <source>
        <dbReference type="PIRNR" id="PIRNR005054"/>
    </source>
</evidence>
<feature type="site" description="Transition state stabilizer" evidence="5">
    <location>
        <position position="53"/>
    </location>
</feature>
<evidence type="ECO:0000256" key="1">
    <source>
        <dbReference type="ARBA" id="ARBA00005937"/>
    </source>
</evidence>
<dbReference type="PATRIC" id="fig|688269.3.peg.1191"/>
<gene>
    <name evidence="8" type="ORF">Theth_1156</name>
</gene>
<keyword evidence="2" id="KW-0694">RNA-binding</keyword>
<dbReference type="PANTHER" id="PTHR36984:SF1">
    <property type="entry name" value="CRISPR-ASSOCIATED ENDORIBONUCLEASE CAS6 1"/>
    <property type="match status" value="1"/>
</dbReference>
<keyword evidence="3" id="KW-0051">Antiviral defense</keyword>
<dbReference type="GO" id="GO:0016788">
    <property type="term" value="F:hydrolase activity, acting on ester bonds"/>
    <property type="evidence" value="ECO:0007669"/>
    <property type="project" value="InterPro"/>
</dbReference>
<dbReference type="PANTHER" id="PTHR36984">
    <property type="entry name" value="CRISPR-ASSOCIATED ENDORIBONUCLEASE CAS6 1"/>
    <property type="match status" value="1"/>
</dbReference>
<dbReference type="PIRSF" id="PIRSF005054">
    <property type="entry name" value="PF1131"/>
    <property type="match status" value="1"/>
</dbReference>
<sequence length="249" mass="28833">MRLTITLQSDEKINLPVNYNHMIQAMIYNVMDDPTFRAYLHEHGFELGKRSFKMFTFSWLMGKSVFEESTKRIIFEPPVKLVVCSPMNSIMRELGSGLLKKKYIRLGENLLQISEIATMNNDVNESRIRVKMLSPIVVYSTFEKPDQNKQTHYYSPFEERFNELVKQNLEKKYFIVYGENLSEDGFLIEPVKVGGRHFVITSYKNTWIKGWMGEYELRGNPKLLKLALDAGLGSKNSLGYGCCEVVQGK</sequence>
<evidence type="ECO:0000256" key="2">
    <source>
        <dbReference type="ARBA" id="ARBA00022884"/>
    </source>
</evidence>
<dbReference type="Gene3D" id="3.30.70.1900">
    <property type="match status" value="1"/>
</dbReference>
<dbReference type="InterPro" id="IPR049435">
    <property type="entry name" value="Cas_Cas6_C"/>
</dbReference>
<dbReference type="Pfam" id="PF21350">
    <property type="entry name" value="Cas6_I-A"/>
    <property type="match status" value="1"/>
</dbReference>
<accession>F7YTK7</accession>
<dbReference type="GO" id="GO:0003723">
    <property type="term" value="F:RNA binding"/>
    <property type="evidence" value="ECO:0007669"/>
    <property type="project" value="UniProtKB-KW"/>
</dbReference>
<dbReference type="RefSeq" id="WP_013932448.1">
    <property type="nucleotide sequence ID" value="NC_015707.1"/>
</dbReference>
<name>F7YTK7_9THEM</name>